<accession>A0A2V3VHI5</accession>
<dbReference type="OrthoDB" id="7449977at2"/>
<dbReference type="Proteomes" id="UP000248014">
    <property type="component" value="Unassembled WGS sequence"/>
</dbReference>
<proteinExistence type="predicted"/>
<keyword evidence="1" id="KW-1133">Transmembrane helix</keyword>
<keyword evidence="1" id="KW-0472">Membrane</keyword>
<keyword evidence="1" id="KW-0812">Transmembrane</keyword>
<sequence>MLVYQVIVVVLAIALIGQLLAQGGDAFLVLENSRPVGGDREVVTILGWGFATRAGRSACIADPVGHGINDMRFSMSFGQIMLSLVTLGFVRRVTIDYRLFAGNHVVGAA</sequence>
<name>A0A2V3VHI5_9SPHN</name>
<gene>
    <name evidence="2" type="ORF">C7451_106245</name>
</gene>
<dbReference type="EMBL" id="QJJM01000006">
    <property type="protein sequence ID" value="PXW76079.1"/>
    <property type="molecule type" value="Genomic_DNA"/>
</dbReference>
<reference evidence="2 3" key="1">
    <citation type="submission" date="2018-05" db="EMBL/GenBank/DDBJ databases">
        <title>Genomic Encyclopedia of Type Strains, Phase IV (KMG-IV): sequencing the most valuable type-strain genomes for metagenomic binning, comparative biology and taxonomic classification.</title>
        <authorList>
            <person name="Goeker M."/>
        </authorList>
    </citation>
    <scope>NUCLEOTIDE SEQUENCE [LARGE SCALE GENOMIC DNA]</scope>
    <source>
        <strain evidence="2 3">DSM 3183</strain>
    </source>
</reference>
<organism evidence="2 3">
    <name type="scientific">Blastomonas natatoria</name>
    <dbReference type="NCBI Taxonomy" id="34015"/>
    <lineage>
        <taxon>Bacteria</taxon>
        <taxon>Pseudomonadati</taxon>
        <taxon>Pseudomonadota</taxon>
        <taxon>Alphaproteobacteria</taxon>
        <taxon>Sphingomonadales</taxon>
        <taxon>Sphingomonadaceae</taxon>
        <taxon>Blastomonas</taxon>
    </lineage>
</organism>
<keyword evidence="3" id="KW-1185">Reference proteome</keyword>
<evidence type="ECO:0000256" key="1">
    <source>
        <dbReference type="SAM" id="Phobius"/>
    </source>
</evidence>
<comment type="caution">
    <text evidence="2">The sequence shown here is derived from an EMBL/GenBank/DDBJ whole genome shotgun (WGS) entry which is preliminary data.</text>
</comment>
<evidence type="ECO:0000313" key="3">
    <source>
        <dbReference type="Proteomes" id="UP000248014"/>
    </source>
</evidence>
<evidence type="ECO:0000313" key="2">
    <source>
        <dbReference type="EMBL" id="PXW76079.1"/>
    </source>
</evidence>
<feature type="transmembrane region" description="Helical" evidence="1">
    <location>
        <begin position="73"/>
        <end position="90"/>
    </location>
</feature>
<protein>
    <submittedName>
        <fullName evidence="2">Uncharacterized protein</fullName>
    </submittedName>
</protein>
<dbReference type="RefSeq" id="WP_110298739.1">
    <property type="nucleotide sequence ID" value="NZ_QJJM01000006.1"/>
</dbReference>
<dbReference type="AlphaFoldDB" id="A0A2V3VHI5"/>